<sequence length="361" mass="41916">MLEYPDKHSIFQILNSNNFIPQSSARKLLQQKGIFILNSSRESLSSLGSKIFWGAEDIYTIKQMTDKESNLKKVSRLYLKNNELSPDNIKDMVQSASSLLAQKESIILNNPIKLEDGSYKITGSYIKENPGKVQLLDKVEKDFSVKCRQLPSKQIVIDYSFSDETDQRIIKKVFDIVQKRDPEKPAFEIESINIELLSIEKRIRLFDKFFEFSFTEWEIVKVSQLTIKKDESKERSEEERDVTTDDLEGITKAILDGSGLRRNSFVLDCISKGFYFISAKIRLEHKKDPLVIEIEISFKPKLDVKMASIKELHEDGLKNSFMNPTEQEELLNYFQDIIYGIYQNLLNQKVLNVVDHYNKEI</sequence>
<evidence type="ECO:0000313" key="2">
    <source>
        <dbReference type="Proteomes" id="UP000189464"/>
    </source>
</evidence>
<reference evidence="1 2" key="1">
    <citation type="journal article" date="2016" name="Int. J. Syst. Evol. Microbiol.">
        <title>Desulfotomaculum ferrireducens sp. nov., a moderately thermophilic sulfate-reducing and dissimilatory Fe(III)-reducing bacterium isolated from compost.</title>
        <authorList>
            <person name="Yang G."/>
            <person name="Guo J."/>
            <person name="Zhuang L."/>
            <person name="Yuan Y."/>
            <person name="Zhou S."/>
        </authorList>
    </citation>
    <scope>NUCLEOTIDE SEQUENCE [LARGE SCALE GENOMIC DNA]</scope>
    <source>
        <strain evidence="1 2">GSS09</strain>
    </source>
</reference>
<dbReference type="STRING" id="1833852.B0537_04650"/>
<dbReference type="KEGG" id="dfg:B0537_04650"/>
<proteinExistence type="predicted"/>
<dbReference type="RefSeq" id="WP_077713399.1">
    <property type="nucleotide sequence ID" value="NZ_CP019698.1"/>
</dbReference>
<dbReference type="OrthoDB" id="2019657at2"/>
<gene>
    <name evidence="1" type="ORF">B0537_04650</name>
</gene>
<protein>
    <submittedName>
        <fullName evidence="1">Uncharacterized protein</fullName>
    </submittedName>
</protein>
<dbReference type="Proteomes" id="UP000189464">
    <property type="component" value="Chromosome"/>
</dbReference>
<dbReference type="EMBL" id="CP019698">
    <property type="protein sequence ID" value="AQS58440.1"/>
    <property type="molecule type" value="Genomic_DNA"/>
</dbReference>
<dbReference type="AlphaFoldDB" id="A0A1S6IUI0"/>
<evidence type="ECO:0000313" key="1">
    <source>
        <dbReference type="EMBL" id="AQS58440.1"/>
    </source>
</evidence>
<keyword evidence="2" id="KW-1185">Reference proteome</keyword>
<organism evidence="1 2">
    <name type="scientific">Desulforamulus ferrireducens</name>
    <dbReference type="NCBI Taxonomy" id="1833852"/>
    <lineage>
        <taxon>Bacteria</taxon>
        <taxon>Bacillati</taxon>
        <taxon>Bacillota</taxon>
        <taxon>Clostridia</taxon>
        <taxon>Eubacteriales</taxon>
        <taxon>Peptococcaceae</taxon>
        <taxon>Desulforamulus</taxon>
    </lineage>
</organism>
<name>A0A1S6IUI0_9FIRM</name>
<accession>A0A1S6IUI0</accession>